<sequence length="104" mass="11846">MGFLLLYVTAGDYKEAQLIVDTLLEKKLIACGNIVENMKALYWWENAIQRDDEVIIIAKTSRKKFKSVESCVKEIHSYDCPCIIGLPIVEGSQEYLEWIDASVS</sequence>
<comment type="caution">
    <text evidence="2">The sequence shown here is derived from an EMBL/GenBank/DDBJ whole genome shotgun (WGS) entry which is preliminary data.</text>
</comment>
<dbReference type="GO" id="GO:0010038">
    <property type="term" value="P:response to metal ion"/>
    <property type="evidence" value="ECO:0007669"/>
    <property type="project" value="InterPro"/>
</dbReference>
<dbReference type="PANTHER" id="PTHR23419:SF8">
    <property type="entry name" value="FI09726P"/>
    <property type="match status" value="1"/>
</dbReference>
<dbReference type="Pfam" id="PF03091">
    <property type="entry name" value="CutA1"/>
    <property type="match status" value="1"/>
</dbReference>
<evidence type="ECO:0000313" key="2">
    <source>
        <dbReference type="EMBL" id="MCA9385491.1"/>
    </source>
</evidence>
<gene>
    <name evidence="2" type="ORF">KC717_02490</name>
</gene>
<dbReference type="Gene3D" id="3.30.70.120">
    <property type="match status" value="1"/>
</dbReference>
<reference evidence="2" key="1">
    <citation type="submission" date="2020-04" db="EMBL/GenBank/DDBJ databases">
        <authorList>
            <person name="Zhang T."/>
        </authorList>
    </citation>
    <scope>NUCLEOTIDE SEQUENCE</scope>
    <source>
        <strain evidence="2">HKST-UBA11</strain>
    </source>
</reference>
<dbReference type="InterPro" id="IPR015867">
    <property type="entry name" value="N-reg_PII/ATP_PRibTrfase_C"/>
</dbReference>
<dbReference type="Proteomes" id="UP000754563">
    <property type="component" value="Unassembled WGS sequence"/>
</dbReference>
<organism evidence="2 3">
    <name type="scientific">Candidatus Dojkabacteria bacterium</name>
    <dbReference type="NCBI Taxonomy" id="2099670"/>
    <lineage>
        <taxon>Bacteria</taxon>
        <taxon>Candidatus Dojkabacteria</taxon>
    </lineage>
</organism>
<evidence type="ECO:0000256" key="1">
    <source>
        <dbReference type="ARBA" id="ARBA00010169"/>
    </source>
</evidence>
<dbReference type="GO" id="GO:0005507">
    <property type="term" value="F:copper ion binding"/>
    <property type="evidence" value="ECO:0007669"/>
    <property type="project" value="TreeGrafter"/>
</dbReference>
<name>A0A955L8L3_9BACT</name>
<dbReference type="EMBL" id="JAGQLH010000023">
    <property type="protein sequence ID" value="MCA9385491.1"/>
    <property type="molecule type" value="Genomic_DNA"/>
</dbReference>
<proteinExistence type="inferred from homology"/>
<dbReference type="SUPFAM" id="SSF54913">
    <property type="entry name" value="GlnB-like"/>
    <property type="match status" value="1"/>
</dbReference>
<dbReference type="PANTHER" id="PTHR23419">
    <property type="entry name" value="DIVALENT CATION TOLERANCE CUTA-RELATED"/>
    <property type="match status" value="1"/>
</dbReference>
<dbReference type="InterPro" id="IPR011322">
    <property type="entry name" value="N-reg_PII-like_a/b"/>
</dbReference>
<comment type="similarity">
    <text evidence="1">Belongs to the CutA family.</text>
</comment>
<dbReference type="InterPro" id="IPR004323">
    <property type="entry name" value="Ion_tolerance_CutA"/>
</dbReference>
<dbReference type="AlphaFoldDB" id="A0A955L8L3"/>
<protein>
    <submittedName>
        <fullName evidence="2">Divalent-cation tolerance protein CutA</fullName>
    </submittedName>
</protein>
<reference evidence="2" key="2">
    <citation type="journal article" date="2021" name="Microbiome">
        <title>Successional dynamics and alternative stable states in a saline activated sludge microbial community over 9 years.</title>
        <authorList>
            <person name="Wang Y."/>
            <person name="Ye J."/>
            <person name="Ju F."/>
            <person name="Liu L."/>
            <person name="Boyd J.A."/>
            <person name="Deng Y."/>
            <person name="Parks D.H."/>
            <person name="Jiang X."/>
            <person name="Yin X."/>
            <person name="Woodcroft B.J."/>
            <person name="Tyson G.W."/>
            <person name="Hugenholtz P."/>
            <person name="Polz M.F."/>
            <person name="Zhang T."/>
        </authorList>
    </citation>
    <scope>NUCLEOTIDE SEQUENCE</scope>
    <source>
        <strain evidence="2">HKST-UBA11</strain>
    </source>
</reference>
<accession>A0A955L8L3</accession>
<evidence type="ECO:0000313" key="3">
    <source>
        <dbReference type="Proteomes" id="UP000754563"/>
    </source>
</evidence>